<dbReference type="RefSeq" id="WP_289410330.1">
    <property type="nucleotide sequence ID" value="NZ_JAUCDY010000004.1"/>
</dbReference>
<keyword evidence="3" id="KW-0732">Signal</keyword>
<dbReference type="Proteomes" id="UP001241056">
    <property type="component" value="Unassembled WGS sequence"/>
</dbReference>
<dbReference type="PANTHER" id="PTHR44119:SF4">
    <property type="entry name" value="AEROBIC COBALTOCHELATASE SUBUNIT COBN"/>
    <property type="match status" value="1"/>
</dbReference>
<dbReference type="GO" id="GO:0051116">
    <property type="term" value="F:cobaltochelatase activity"/>
    <property type="evidence" value="ECO:0007669"/>
    <property type="project" value="UniProtKB-EC"/>
</dbReference>
<protein>
    <submittedName>
        <fullName evidence="5">Cobaltochelatase subunit CobN</fullName>
        <ecNumber evidence="5">6.6.1.2</ecNumber>
    </submittedName>
</protein>
<dbReference type="CDD" id="cd10150">
    <property type="entry name" value="CobN_like"/>
    <property type="match status" value="1"/>
</dbReference>
<reference evidence="5 6" key="1">
    <citation type="submission" date="2023-06" db="EMBL/GenBank/DDBJ databases">
        <title>Thiopseudomonas sp. CY1220 draft genome sequence.</title>
        <authorList>
            <person name="Zhao G."/>
            <person name="An M."/>
        </authorList>
    </citation>
    <scope>NUCLEOTIDE SEQUENCE [LARGE SCALE GENOMIC DNA]</scope>
    <source>
        <strain evidence="5 6">CY1220</strain>
    </source>
</reference>
<dbReference type="InterPro" id="IPR003672">
    <property type="entry name" value="CobN/Mg_chltase"/>
</dbReference>
<feature type="chain" id="PRO_5046272726" evidence="3">
    <location>
        <begin position="22"/>
        <end position="1357"/>
    </location>
</feature>
<feature type="transmembrane region" description="Helical" evidence="2">
    <location>
        <begin position="1328"/>
        <end position="1348"/>
    </location>
</feature>
<dbReference type="EC" id="6.6.1.2" evidence="5"/>
<evidence type="ECO:0000259" key="4">
    <source>
        <dbReference type="Pfam" id="PF02514"/>
    </source>
</evidence>
<evidence type="ECO:0000313" key="6">
    <source>
        <dbReference type="Proteomes" id="UP001241056"/>
    </source>
</evidence>
<feature type="signal peptide" evidence="3">
    <location>
        <begin position="1"/>
        <end position="21"/>
    </location>
</feature>
<evidence type="ECO:0000256" key="3">
    <source>
        <dbReference type="SAM" id="SignalP"/>
    </source>
</evidence>
<proteinExistence type="predicted"/>
<keyword evidence="2" id="KW-1133">Transmembrane helix</keyword>
<dbReference type="NCBIfam" id="NF004644">
    <property type="entry name" value="PRK05989.2-2"/>
    <property type="match status" value="1"/>
</dbReference>
<keyword evidence="2" id="KW-0812">Transmembrane</keyword>
<comment type="caution">
    <text evidence="5">The sequence shown here is derived from an EMBL/GenBank/DDBJ whole genome shotgun (WGS) entry which is preliminary data.</text>
</comment>
<keyword evidence="2" id="KW-0472">Membrane</keyword>
<keyword evidence="5" id="KW-0436">Ligase</keyword>
<dbReference type="Pfam" id="PF02514">
    <property type="entry name" value="CobN-Mg_chel"/>
    <property type="match status" value="1"/>
</dbReference>
<accession>A0ABT7SQ50</accession>
<evidence type="ECO:0000313" key="5">
    <source>
        <dbReference type="EMBL" id="MDM7857672.1"/>
    </source>
</evidence>
<sequence length="1357" mass="152159">MRKFLSAFLCCLMAVSVNAFAQKPKLLVVTTEFVIENKFKQLALLAEKSQLDFNYYYAENLQEDSHFIEQADFIIVDAPRSEDQAVVSSRLTEALSKVDVPFIQIQRMTPHQPLLYKNIPFEHAKAIQDYYLSGMDNNRRGLLSYIEHYLQGVDLSQVEKPQPLPDGGIYHPQAGSKIFTSLEEYLAWWQQQQHSDWQEKSVIAMETTSSYIADAQTAHLDAVINAIEQNNGLPIVYYPKSRSLTGQPRPSSTPAAAPASETIQAAVAFPNPKSQRRPVAIEPLLQLDNQMIANVLLVNTFLGGDTEGRKAKYQQLNIPVLHIVHYRADNYAAYLADNAGIDSFSLPFTLTNAEYIGMQDPVILTTNEGGEMLPIPEQLDLLVKKALNLASLQRKDNQDKKLALLFWNHPPGETNQGASNLNVPRSLEKLTSDLQKEGYQVSPVAEQTMIDAVAAMLKPSYRPDHLDELMDTALWSFLPLEAYQAWFKTLPEEVQSEINGYWGAADTYRGLVSYQGQQGFVIPRLEAGNLIVMPQPSRGGNDPSQDKDIFHDVKVPMSHYYAAVYLWIREHYQADAIIHFGTHGSQEWLPGKERGLWAYDAPNLAVGSVPVIYPYIVDNIAEAIHVKRRGRGVIISHQTAPLSPAGLSDDFVTINNLLEEYQLLDEGMVKQNNQALIIEQVVKMNIHQDLEWDVANLHTDFAAFSRELENYLEDLGAAIQPLGLHTFGQSAESDHLTLTLMLMLQEPLATALGLDNLAAEFKRDYKDLKETPAYQFVAQHIVQGIALDKDATPEQQALVKQGQQQLSNLAAHVETDSLMTALAARWIDPSYGGDPVRNPDALPTGRNMYGFDPSRVPTKAAYTAGIQALDELLLSHQLTEKETPSKLAFTMWSTETMRHLGMLEAQIFAALGVKPVWDRGGRVVDLELIPLSELGRARIDTVISLTGLYRDQFPNLIERFNQAIVMVAEQDEPAAMNPVRANTRQVLQRLLELGYPEDQAHNLALTRVFGTESGDYGTQLPEATLASDKWEADDNQLAELYLSRMSWAYGPDTSQWSQKPAAVNGQALNLYAEQLKGTQAAVFSRSSNLRGLLDTDHPFEYLGGISLAVQHLDGVAPQLYISNLRDPNRAKLQSAERFLANELRAVYQHPNWLAEMQKEGYAGTLELLNTINNFWGWQVMDERMARDDQWEEFHQTYIKDKYDLSLKEWFEQSNPAAMAQIAERMLEAVRKDYWDASEQTKQELVELYQELAAQHDIYTSNETFKAYVAELAAGYGLSGVAPAVAEAAANPEPTDPTEAEASNPPLQHVKGQEMAEIAPAEPVETDLWWLWTLFILIGLGAAYQAMLARRQRIFIGE</sequence>
<dbReference type="PANTHER" id="PTHR44119">
    <property type="entry name" value="MAGNESIUM-CHELATASE SUBUNIT CHLH, CHLOROPLASTIC"/>
    <property type="match status" value="1"/>
</dbReference>
<feature type="region of interest" description="Disordered" evidence="1">
    <location>
        <begin position="1286"/>
        <end position="1305"/>
    </location>
</feature>
<dbReference type="EMBL" id="JAUCDY010000004">
    <property type="protein sequence ID" value="MDM7857672.1"/>
    <property type="molecule type" value="Genomic_DNA"/>
</dbReference>
<organism evidence="5 6">
    <name type="scientific">Thiopseudomonas acetoxidans</name>
    <dbReference type="NCBI Taxonomy" id="3041622"/>
    <lineage>
        <taxon>Bacteria</taxon>
        <taxon>Pseudomonadati</taxon>
        <taxon>Pseudomonadota</taxon>
        <taxon>Gammaproteobacteria</taxon>
        <taxon>Pseudomonadales</taxon>
        <taxon>Pseudomonadaceae</taxon>
        <taxon>Thiopseudomonas</taxon>
    </lineage>
</organism>
<evidence type="ECO:0000256" key="2">
    <source>
        <dbReference type="SAM" id="Phobius"/>
    </source>
</evidence>
<name>A0ABT7SQ50_9GAMM</name>
<keyword evidence="6" id="KW-1185">Reference proteome</keyword>
<gene>
    <name evidence="5" type="primary">cobN</name>
    <name evidence="5" type="ORF">QEZ41_05200</name>
</gene>
<evidence type="ECO:0000256" key="1">
    <source>
        <dbReference type="SAM" id="MobiDB-lite"/>
    </source>
</evidence>
<feature type="domain" description="CobN/magnesium chelatase" evidence="4">
    <location>
        <begin position="129"/>
        <end position="1240"/>
    </location>
</feature>